<dbReference type="OrthoDB" id="5411773at2759"/>
<dbReference type="EMBL" id="AZHC01000027">
    <property type="protein sequence ID" value="OAA38038.1"/>
    <property type="molecule type" value="Genomic_DNA"/>
</dbReference>
<sequence length="568" mass="63409">MATRPPKSASSSPTSFYTANDSDVEGSTTASSPAQCLSCPYRAARQLPRELKDHCHIFLEEQLYTCAINLLNSTLGSGISRKIASTKAVPIPPPSHLALLNTLIIHPMHTTRAEKPEHRDVSALALDYLRNLLTVAGPINAGFRAAFQFHTLSRWTRRSCLASPGSGSDVSDGDVDHDHDHLQGRMANEGSLWSRGQDLWTTVGWAFNTSTLYPQRWRYWKVWLEFMLDVLEMDWLERQRRDEDSHLASGRKGSPPVTAQRESLMAMYMENSMDGHVALRRIVKALFADGGSLSSSSFPEVFEKEPRGPRKVSRKRKREQVLDLDNGKFGDYFDDESISSGVSEPPTPQKPRDARKKDTVGTLSPGLVESVSIRLRFFKLVSAVTAALRKQRELGVLYDDYALAIKKLPLQLYALFVTQKENLIPTYIHVTLMQELFLLLLPLKYKDPAKIDPEGYANGRLTMPMLEHCYVPMPANTVGLEDNAKLSLLVESAIQLLWISNTIEYTDSFGNACETGIQAREAKAKKKRTGNVHAETSDVSARAVLTQSGERIRTLIQLLKATSCDITC</sequence>
<protein>
    <submittedName>
        <fullName evidence="2">Uncharacterized protein</fullName>
    </submittedName>
</protein>
<gene>
    <name evidence="2" type="ORF">NOR_06783</name>
</gene>
<reference evidence="2 3" key="1">
    <citation type="journal article" date="2016" name="Genome Biol. Evol.">
        <title>Divergent and convergent evolution of fungal pathogenicity.</title>
        <authorList>
            <person name="Shang Y."/>
            <person name="Xiao G."/>
            <person name="Zheng P."/>
            <person name="Cen K."/>
            <person name="Zhan S."/>
            <person name="Wang C."/>
        </authorList>
    </citation>
    <scope>NUCLEOTIDE SEQUENCE [LARGE SCALE GENOMIC DNA]</scope>
    <source>
        <strain evidence="2 3">RCEF 4871</strain>
    </source>
</reference>
<name>A0A166ZLJ1_METRR</name>
<accession>A0A166ZLJ1</accession>
<organism evidence="2 3">
    <name type="scientific">Metarhizium rileyi (strain RCEF 4871)</name>
    <name type="common">Nomuraea rileyi</name>
    <dbReference type="NCBI Taxonomy" id="1649241"/>
    <lineage>
        <taxon>Eukaryota</taxon>
        <taxon>Fungi</taxon>
        <taxon>Dikarya</taxon>
        <taxon>Ascomycota</taxon>
        <taxon>Pezizomycotina</taxon>
        <taxon>Sordariomycetes</taxon>
        <taxon>Hypocreomycetidae</taxon>
        <taxon>Hypocreales</taxon>
        <taxon>Clavicipitaceae</taxon>
        <taxon>Metarhizium</taxon>
    </lineage>
</organism>
<feature type="compositionally biased region" description="Basic and acidic residues" evidence="1">
    <location>
        <begin position="319"/>
        <end position="328"/>
    </location>
</feature>
<feature type="compositionally biased region" description="Basic residues" evidence="1">
    <location>
        <begin position="309"/>
        <end position="318"/>
    </location>
</feature>
<evidence type="ECO:0000256" key="1">
    <source>
        <dbReference type="SAM" id="MobiDB-lite"/>
    </source>
</evidence>
<dbReference type="Proteomes" id="UP000243498">
    <property type="component" value="Unassembled WGS sequence"/>
</dbReference>
<feature type="region of interest" description="Disordered" evidence="1">
    <location>
        <begin position="294"/>
        <end position="360"/>
    </location>
</feature>
<dbReference type="AlphaFoldDB" id="A0A166ZLJ1"/>
<evidence type="ECO:0000313" key="3">
    <source>
        <dbReference type="Proteomes" id="UP000243498"/>
    </source>
</evidence>
<dbReference type="OMA" id="IGWAFNC"/>
<feature type="region of interest" description="Disordered" evidence="1">
    <location>
        <begin position="1"/>
        <end position="33"/>
    </location>
</feature>
<dbReference type="STRING" id="1081105.A0A166ZLJ1"/>
<keyword evidence="3" id="KW-1185">Reference proteome</keyword>
<feature type="compositionally biased region" description="Basic and acidic residues" evidence="1">
    <location>
        <begin position="350"/>
        <end position="359"/>
    </location>
</feature>
<comment type="caution">
    <text evidence="2">The sequence shown here is derived from an EMBL/GenBank/DDBJ whole genome shotgun (WGS) entry which is preliminary data.</text>
</comment>
<feature type="compositionally biased region" description="Polar residues" evidence="1">
    <location>
        <begin position="8"/>
        <end position="33"/>
    </location>
</feature>
<proteinExistence type="predicted"/>
<evidence type="ECO:0000313" key="2">
    <source>
        <dbReference type="EMBL" id="OAA38038.1"/>
    </source>
</evidence>